<name>A0A9W7CH74_9STRA</name>
<feature type="region of interest" description="Disordered" evidence="1">
    <location>
        <begin position="1"/>
        <end position="84"/>
    </location>
</feature>
<evidence type="ECO:0000256" key="1">
    <source>
        <dbReference type="SAM" id="MobiDB-lite"/>
    </source>
</evidence>
<dbReference type="EMBL" id="BSXT01000722">
    <property type="protein sequence ID" value="GMF33035.1"/>
    <property type="molecule type" value="Genomic_DNA"/>
</dbReference>
<reference evidence="2" key="1">
    <citation type="submission" date="2023-04" db="EMBL/GenBank/DDBJ databases">
        <title>Phytophthora fragariaefolia NBRC 109709.</title>
        <authorList>
            <person name="Ichikawa N."/>
            <person name="Sato H."/>
            <person name="Tonouchi N."/>
        </authorList>
    </citation>
    <scope>NUCLEOTIDE SEQUENCE</scope>
    <source>
        <strain evidence="2">NBRC 109709</strain>
    </source>
</reference>
<proteinExistence type="predicted"/>
<dbReference type="AlphaFoldDB" id="A0A9W7CH74"/>
<feature type="compositionally biased region" description="Low complexity" evidence="1">
    <location>
        <begin position="23"/>
        <end position="37"/>
    </location>
</feature>
<protein>
    <submittedName>
        <fullName evidence="2">Unnamed protein product</fullName>
    </submittedName>
</protein>
<gene>
    <name evidence="2" type="ORF">Pfra01_000805200</name>
</gene>
<keyword evidence="3" id="KW-1185">Reference proteome</keyword>
<evidence type="ECO:0000313" key="2">
    <source>
        <dbReference type="EMBL" id="GMF33035.1"/>
    </source>
</evidence>
<organism evidence="2 3">
    <name type="scientific">Phytophthora fragariaefolia</name>
    <dbReference type="NCBI Taxonomy" id="1490495"/>
    <lineage>
        <taxon>Eukaryota</taxon>
        <taxon>Sar</taxon>
        <taxon>Stramenopiles</taxon>
        <taxon>Oomycota</taxon>
        <taxon>Peronosporomycetes</taxon>
        <taxon>Peronosporales</taxon>
        <taxon>Peronosporaceae</taxon>
        <taxon>Phytophthora</taxon>
    </lineage>
</organism>
<sequence length="84" mass="7724">MAPLVTSPGTGGGSPPRPQLLVAAEASAPTSSPTASTGDARGGVSESSSTPTDADLSPALGAAPRSAGDAPEAASGAGSADSHP</sequence>
<evidence type="ECO:0000313" key="3">
    <source>
        <dbReference type="Proteomes" id="UP001165121"/>
    </source>
</evidence>
<comment type="caution">
    <text evidence="2">The sequence shown here is derived from an EMBL/GenBank/DDBJ whole genome shotgun (WGS) entry which is preliminary data.</text>
</comment>
<dbReference type="Proteomes" id="UP001165121">
    <property type="component" value="Unassembled WGS sequence"/>
</dbReference>
<accession>A0A9W7CH74</accession>